<proteinExistence type="predicted"/>
<sequence>MALQILQRLPREPEPLGVTENHPIWSEDRLDYVPAGERTVGERLDASGTIAAIKRIEEREGDHRVYNLEVQGDHVCRITSSGLFVQNTCVDSPYQVHINPHTRKGPMAIDTSVFRSGEATLNGGVRNARSFW</sequence>
<dbReference type="AlphaFoldDB" id="A0A368KMK6"/>
<reference evidence="1 2" key="1">
    <citation type="submission" date="2018-07" db="EMBL/GenBank/DDBJ databases">
        <title>Comparative genomes isolates from brazilian mangrove.</title>
        <authorList>
            <person name="De Araujo J.E."/>
            <person name="Taketani R.G."/>
            <person name="Silva M.C.P."/>
            <person name="Lourenco M.V."/>
            <person name="Oliveira V.M."/>
            <person name="Andreote F.D."/>
        </authorList>
    </citation>
    <scope>NUCLEOTIDE SEQUENCE [LARGE SCALE GENOMIC DNA]</scope>
    <source>
        <strain evidence="1 2">HEX PRIS-MGV</strain>
    </source>
</reference>
<name>A0A368KMK6_9BACT</name>
<comment type="caution">
    <text evidence="1">The sequence shown here is derived from an EMBL/GenBank/DDBJ whole genome shotgun (WGS) entry which is preliminary data.</text>
</comment>
<evidence type="ECO:0000313" key="2">
    <source>
        <dbReference type="Proteomes" id="UP000253562"/>
    </source>
</evidence>
<evidence type="ECO:0008006" key="3">
    <source>
        <dbReference type="Google" id="ProtNLM"/>
    </source>
</evidence>
<dbReference type="Proteomes" id="UP000253562">
    <property type="component" value="Unassembled WGS sequence"/>
</dbReference>
<accession>A0A368KMK6</accession>
<dbReference type="InterPro" id="IPR036844">
    <property type="entry name" value="Hint_dom_sf"/>
</dbReference>
<dbReference type="EMBL" id="QPEX01000039">
    <property type="protein sequence ID" value="RCS43246.1"/>
    <property type="molecule type" value="Genomic_DNA"/>
</dbReference>
<protein>
    <recommendedName>
        <fullName evidence="3">Hedgehog/Intein (Hint) domain-containing protein</fullName>
    </recommendedName>
</protein>
<dbReference type="Gene3D" id="2.170.16.10">
    <property type="entry name" value="Hedgehog/Intein (Hint) domain"/>
    <property type="match status" value="1"/>
</dbReference>
<gene>
    <name evidence="1" type="ORF">DTL42_19000</name>
</gene>
<dbReference type="SUPFAM" id="SSF51294">
    <property type="entry name" value="Hedgehog/intein (Hint) domain"/>
    <property type="match status" value="1"/>
</dbReference>
<evidence type="ECO:0000313" key="1">
    <source>
        <dbReference type="EMBL" id="RCS43246.1"/>
    </source>
</evidence>
<organism evidence="1 2">
    <name type="scientific">Bremerella cremea</name>
    <dbReference type="NCBI Taxonomy" id="1031537"/>
    <lineage>
        <taxon>Bacteria</taxon>
        <taxon>Pseudomonadati</taxon>
        <taxon>Planctomycetota</taxon>
        <taxon>Planctomycetia</taxon>
        <taxon>Pirellulales</taxon>
        <taxon>Pirellulaceae</taxon>
        <taxon>Bremerella</taxon>
    </lineage>
</organism>